<dbReference type="InterPro" id="IPR036513">
    <property type="entry name" value="STAS_dom_sf"/>
</dbReference>
<accession>A0A387HSY0</accession>
<protein>
    <submittedName>
        <fullName evidence="3">Anti-sigma factor antagonist</fullName>
    </submittedName>
</protein>
<dbReference type="InterPro" id="IPR058548">
    <property type="entry name" value="MlaB-like_STAS"/>
</dbReference>
<dbReference type="PANTHER" id="PTHR33495">
    <property type="entry name" value="ANTI-SIGMA FACTOR ANTAGONIST TM_1081-RELATED-RELATED"/>
    <property type="match status" value="1"/>
</dbReference>
<dbReference type="Proteomes" id="UP000271554">
    <property type="component" value="Chromosome"/>
</dbReference>
<sequence length="137" mass="14976">MKDPELSPQATDPLAGPSVDPPVRVFDGPDAVRVFGDLDIDSAQPLYSALREALDRSADGLLLDLRGVDFCDCSGLGALLRIRHRALAQGKFIRVRGARPQVDRLLTATHTWPLFSAAGHTHRRPGHRPLPDLRRSA</sequence>
<evidence type="ECO:0000259" key="2">
    <source>
        <dbReference type="PROSITE" id="PS50801"/>
    </source>
</evidence>
<gene>
    <name evidence="3" type="ORF">DWB77_07062</name>
</gene>
<dbReference type="EMBL" id="CP032698">
    <property type="protein sequence ID" value="AYG84847.1"/>
    <property type="molecule type" value="Genomic_DNA"/>
</dbReference>
<dbReference type="Gene3D" id="3.30.750.24">
    <property type="entry name" value="STAS domain"/>
    <property type="match status" value="1"/>
</dbReference>
<name>A0A387HSY0_9ACTN</name>
<dbReference type="KEGG" id="shun:DWB77_07062"/>
<keyword evidence="4" id="KW-1185">Reference proteome</keyword>
<feature type="domain" description="STAS" evidence="2">
    <location>
        <begin position="19"/>
        <end position="109"/>
    </location>
</feature>
<organism evidence="3 4">
    <name type="scientific">Streptomyces hundungensis</name>
    <dbReference type="NCBI Taxonomy" id="1077946"/>
    <lineage>
        <taxon>Bacteria</taxon>
        <taxon>Bacillati</taxon>
        <taxon>Actinomycetota</taxon>
        <taxon>Actinomycetes</taxon>
        <taxon>Kitasatosporales</taxon>
        <taxon>Streptomycetaceae</taxon>
        <taxon>Streptomyces</taxon>
    </lineage>
</organism>
<proteinExistence type="predicted"/>
<feature type="region of interest" description="Disordered" evidence="1">
    <location>
        <begin position="118"/>
        <end position="137"/>
    </location>
</feature>
<dbReference type="PROSITE" id="PS50801">
    <property type="entry name" value="STAS"/>
    <property type="match status" value="1"/>
</dbReference>
<dbReference type="SUPFAM" id="SSF52091">
    <property type="entry name" value="SpoIIaa-like"/>
    <property type="match status" value="1"/>
</dbReference>
<dbReference type="GO" id="GO:0043856">
    <property type="term" value="F:anti-sigma factor antagonist activity"/>
    <property type="evidence" value="ECO:0007669"/>
    <property type="project" value="TreeGrafter"/>
</dbReference>
<dbReference type="PANTHER" id="PTHR33495:SF2">
    <property type="entry name" value="ANTI-SIGMA FACTOR ANTAGONIST TM_1081-RELATED"/>
    <property type="match status" value="1"/>
</dbReference>
<evidence type="ECO:0000313" key="4">
    <source>
        <dbReference type="Proteomes" id="UP000271554"/>
    </source>
</evidence>
<dbReference type="RefSeq" id="WP_162952677.1">
    <property type="nucleotide sequence ID" value="NZ_CP032698.1"/>
</dbReference>
<feature type="region of interest" description="Disordered" evidence="1">
    <location>
        <begin position="1"/>
        <end position="22"/>
    </location>
</feature>
<dbReference type="InterPro" id="IPR002645">
    <property type="entry name" value="STAS_dom"/>
</dbReference>
<dbReference type="AlphaFoldDB" id="A0A387HSY0"/>
<dbReference type="CDD" id="cd07043">
    <property type="entry name" value="STAS_anti-anti-sigma_factors"/>
    <property type="match status" value="1"/>
</dbReference>
<reference evidence="3 4" key="1">
    <citation type="submission" date="2018-10" db="EMBL/GenBank/DDBJ databases">
        <title>Relationship between Morphology and Antimicrobial Activity in Streptomyces.</title>
        <authorList>
            <person name="Kang H.J."/>
            <person name="Kim S.B."/>
        </authorList>
    </citation>
    <scope>NUCLEOTIDE SEQUENCE [LARGE SCALE GENOMIC DNA]</scope>
    <source>
        <strain evidence="3 4">BH38</strain>
    </source>
</reference>
<evidence type="ECO:0000256" key="1">
    <source>
        <dbReference type="SAM" id="MobiDB-lite"/>
    </source>
</evidence>
<dbReference type="Pfam" id="PF13466">
    <property type="entry name" value="STAS_2"/>
    <property type="match status" value="1"/>
</dbReference>
<evidence type="ECO:0000313" key="3">
    <source>
        <dbReference type="EMBL" id="AYG84847.1"/>
    </source>
</evidence>